<keyword evidence="2" id="KW-1185">Reference proteome</keyword>
<sequence length="137" mass="15861">CGQTPAAARAAGCTFDLGTAAWLPPDCFDEELHAEFMSQGPWKFYHNTSDFVCGEDCLTYPEPSQLVPLETLDDISGYLSYFVWTDRRYHVSHCMYAWKLMHRQMEKGRKMDQILISWHHTAHCVDSMNRTYMSPEV</sequence>
<accession>A0A2V1E157</accession>
<dbReference type="Proteomes" id="UP000244855">
    <property type="component" value="Unassembled WGS sequence"/>
</dbReference>
<dbReference type="STRING" id="97972.A0A2V1E157"/>
<proteinExistence type="predicted"/>
<dbReference type="PANTHER" id="PTHR35896:SF3">
    <property type="entry name" value="MAJOR FACILITATOR SUPERFAMILY TRANSPORTER"/>
    <property type="match status" value="1"/>
</dbReference>
<reference evidence="1 2" key="1">
    <citation type="journal article" date="2018" name="Sci. Rep.">
        <title>Comparative genomics provides insights into the lifestyle and reveals functional heterogeneity of dark septate endophytic fungi.</title>
        <authorList>
            <person name="Knapp D.G."/>
            <person name="Nemeth J.B."/>
            <person name="Barry K."/>
            <person name="Hainaut M."/>
            <person name="Henrissat B."/>
            <person name="Johnson J."/>
            <person name="Kuo A."/>
            <person name="Lim J.H.P."/>
            <person name="Lipzen A."/>
            <person name="Nolan M."/>
            <person name="Ohm R.A."/>
            <person name="Tamas L."/>
            <person name="Grigoriev I.V."/>
            <person name="Spatafora J.W."/>
            <person name="Nagy L.G."/>
            <person name="Kovacs G.M."/>
        </authorList>
    </citation>
    <scope>NUCLEOTIDE SEQUENCE [LARGE SCALE GENOMIC DNA]</scope>
    <source>
        <strain evidence="1 2">DSE2036</strain>
    </source>
</reference>
<dbReference type="PANTHER" id="PTHR35896">
    <property type="entry name" value="IG-LIKE DOMAIN-CONTAINING PROTEIN"/>
    <property type="match status" value="1"/>
</dbReference>
<dbReference type="InterPro" id="IPR053008">
    <property type="entry name" value="Phomopsin_biosynth_assoc"/>
</dbReference>
<protein>
    <submittedName>
        <fullName evidence="1">Uncharacterized protein</fullName>
    </submittedName>
</protein>
<feature type="non-terminal residue" evidence="1">
    <location>
        <position position="137"/>
    </location>
</feature>
<feature type="non-terminal residue" evidence="1">
    <location>
        <position position="1"/>
    </location>
</feature>
<evidence type="ECO:0000313" key="1">
    <source>
        <dbReference type="EMBL" id="PVI03999.1"/>
    </source>
</evidence>
<dbReference type="OrthoDB" id="3501153at2759"/>
<dbReference type="EMBL" id="KZ805325">
    <property type="protein sequence ID" value="PVI03999.1"/>
    <property type="molecule type" value="Genomic_DNA"/>
</dbReference>
<organism evidence="1 2">
    <name type="scientific">Periconia macrospinosa</name>
    <dbReference type="NCBI Taxonomy" id="97972"/>
    <lineage>
        <taxon>Eukaryota</taxon>
        <taxon>Fungi</taxon>
        <taxon>Dikarya</taxon>
        <taxon>Ascomycota</taxon>
        <taxon>Pezizomycotina</taxon>
        <taxon>Dothideomycetes</taxon>
        <taxon>Pleosporomycetidae</taxon>
        <taxon>Pleosporales</taxon>
        <taxon>Massarineae</taxon>
        <taxon>Periconiaceae</taxon>
        <taxon>Periconia</taxon>
    </lineage>
</organism>
<evidence type="ECO:0000313" key="2">
    <source>
        <dbReference type="Proteomes" id="UP000244855"/>
    </source>
</evidence>
<gene>
    <name evidence="1" type="ORF">DM02DRAFT_491691</name>
</gene>
<dbReference type="AlphaFoldDB" id="A0A2V1E157"/>
<name>A0A2V1E157_9PLEO</name>